<proteinExistence type="predicted"/>
<dbReference type="InterPro" id="IPR044730">
    <property type="entry name" value="RNase_H-like_dom_plant"/>
</dbReference>
<evidence type="ECO:0000313" key="3">
    <source>
        <dbReference type="Proteomes" id="UP001234989"/>
    </source>
</evidence>
<dbReference type="Proteomes" id="UP001234989">
    <property type="component" value="Chromosome 3"/>
</dbReference>
<feature type="domain" description="RNase H type-1" evidence="1">
    <location>
        <begin position="180"/>
        <end position="242"/>
    </location>
</feature>
<dbReference type="Pfam" id="PF13456">
    <property type="entry name" value="RVT_3"/>
    <property type="match status" value="1"/>
</dbReference>
<dbReference type="Gene3D" id="3.30.420.10">
    <property type="entry name" value="Ribonuclease H-like superfamily/Ribonuclease H"/>
    <property type="match status" value="1"/>
</dbReference>
<protein>
    <recommendedName>
        <fullName evidence="1">RNase H type-1 domain-containing protein</fullName>
    </recommendedName>
</protein>
<dbReference type="CDD" id="cd06222">
    <property type="entry name" value="RNase_H_like"/>
    <property type="match status" value="1"/>
</dbReference>
<dbReference type="GO" id="GO:0003676">
    <property type="term" value="F:nucleic acid binding"/>
    <property type="evidence" value="ECO:0007669"/>
    <property type="project" value="InterPro"/>
</dbReference>
<dbReference type="InterPro" id="IPR036397">
    <property type="entry name" value="RNaseH_sf"/>
</dbReference>
<sequence>MCYPKEEGGIGLRSLNAVSNALFAKLWWNFRTSTSSMWGEYMWNKYCKKLHPIMAKGCGASHVWRKMQAIKEEIKHNIWWPIKAGNSSVWFDNWTRQGALYYIEGEDAREEELEVRDFTRGGEWDRQKLRDKLYEEMTVHIVENIVPPADLQTRDKVKCNTDGACRGNPGMSALSFCSINLKEVTIETDSPTLKMMIEREWKVPGDLIEMIEGIRVQMQLVQANIKHIYREGHTVADSLANEVVDTQDTKEYQSFYELPAVAGGSRISRLWVLP</sequence>
<dbReference type="SUPFAM" id="SSF53098">
    <property type="entry name" value="Ribonuclease H-like"/>
    <property type="match status" value="1"/>
</dbReference>
<reference evidence="2" key="1">
    <citation type="submission" date="2023-08" db="EMBL/GenBank/DDBJ databases">
        <title>A de novo genome assembly of Solanum verrucosum Schlechtendal, a Mexican diploid species geographically isolated from the other diploid A-genome species in potato relatives.</title>
        <authorList>
            <person name="Hosaka K."/>
        </authorList>
    </citation>
    <scope>NUCLEOTIDE SEQUENCE</scope>
    <source>
        <tissue evidence="2">Young leaves</tissue>
    </source>
</reference>
<gene>
    <name evidence="2" type="ORF">MTR67_013082</name>
</gene>
<evidence type="ECO:0000313" key="2">
    <source>
        <dbReference type="EMBL" id="WMV19697.1"/>
    </source>
</evidence>
<dbReference type="EMBL" id="CP133614">
    <property type="protein sequence ID" value="WMV19697.1"/>
    <property type="molecule type" value="Genomic_DNA"/>
</dbReference>
<evidence type="ECO:0000259" key="1">
    <source>
        <dbReference type="Pfam" id="PF13456"/>
    </source>
</evidence>
<dbReference type="GO" id="GO:0004523">
    <property type="term" value="F:RNA-DNA hybrid ribonuclease activity"/>
    <property type="evidence" value="ECO:0007669"/>
    <property type="project" value="InterPro"/>
</dbReference>
<organism evidence="2 3">
    <name type="scientific">Solanum verrucosum</name>
    <dbReference type="NCBI Taxonomy" id="315347"/>
    <lineage>
        <taxon>Eukaryota</taxon>
        <taxon>Viridiplantae</taxon>
        <taxon>Streptophyta</taxon>
        <taxon>Embryophyta</taxon>
        <taxon>Tracheophyta</taxon>
        <taxon>Spermatophyta</taxon>
        <taxon>Magnoliopsida</taxon>
        <taxon>eudicotyledons</taxon>
        <taxon>Gunneridae</taxon>
        <taxon>Pentapetalae</taxon>
        <taxon>asterids</taxon>
        <taxon>lamiids</taxon>
        <taxon>Solanales</taxon>
        <taxon>Solanaceae</taxon>
        <taxon>Solanoideae</taxon>
        <taxon>Solaneae</taxon>
        <taxon>Solanum</taxon>
    </lineage>
</organism>
<accession>A0AAF0QB35</accession>
<dbReference type="InterPro" id="IPR012337">
    <property type="entry name" value="RNaseH-like_sf"/>
</dbReference>
<dbReference type="AlphaFoldDB" id="A0AAF0QB35"/>
<name>A0AAF0QB35_SOLVR</name>
<dbReference type="InterPro" id="IPR002156">
    <property type="entry name" value="RNaseH_domain"/>
</dbReference>
<keyword evidence="3" id="KW-1185">Reference proteome</keyword>